<evidence type="ECO:0000313" key="1">
    <source>
        <dbReference type="EMBL" id="QJA63160.1"/>
    </source>
</evidence>
<accession>A0A6M3JHL2</accession>
<name>A0A6M3JHL2_9ZZZZ</name>
<organism evidence="2">
    <name type="scientific">viral metagenome</name>
    <dbReference type="NCBI Taxonomy" id="1070528"/>
    <lineage>
        <taxon>unclassified sequences</taxon>
        <taxon>metagenomes</taxon>
        <taxon>organismal metagenomes</taxon>
    </lineage>
</organism>
<evidence type="ECO:0000313" key="2">
    <source>
        <dbReference type="EMBL" id="QJA69270.1"/>
    </source>
</evidence>
<protein>
    <submittedName>
        <fullName evidence="2">Uncharacterized protein</fullName>
    </submittedName>
</protein>
<dbReference type="EMBL" id="MT141691">
    <property type="protein sequence ID" value="QJA69270.1"/>
    <property type="molecule type" value="Genomic_DNA"/>
</dbReference>
<proteinExistence type="predicted"/>
<sequence>MYFNSKAEQMVKQLCIYVGREYTRELSDFVENVYLNVQELGGELASRQIIALACETFWLITDKETI</sequence>
<gene>
    <name evidence="2" type="ORF">MM415A04830_0009</name>
    <name evidence="1" type="ORF">MM415B00647_0033</name>
</gene>
<dbReference type="EMBL" id="MT141491">
    <property type="protein sequence ID" value="QJA63160.1"/>
    <property type="molecule type" value="Genomic_DNA"/>
</dbReference>
<reference evidence="2" key="1">
    <citation type="submission" date="2020-03" db="EMBL/GenBank/DDBJ databases">
        <title>The deep terrestrial virosphere.</title>
        <authorList>
            <person name="Holmfeldt K."/>
            <person name="Nilsson E."/>
            <person name="Simone D."/>
            <person name="Lopez-Fernandez M."/>
            <person name="Wu X."/>
            <person name="de Brujin I."/>
            <person name="Lundin D."/>
            <person name="Andersson A."/>
            <person name="Bertilsson S."/>
            <person name="Dopson M."/>
        </authorList>
    </citation>
    <scope>NUCLEOTIDE SEQUENCE</scope>
    <source>
        <strain evidence="2">MM415A04830</strain>
        <strain evidence="1">MM415B00647</strain>
    </source>
</reference>
<dbReference type="AlphaFoldDB" id="A0A6M3JHL2"/>